<keyword evidence="1" id="KW-1133">Transmembrane helix</keyword>
<keyword evidence="1" id="KW-0812">Transmembrane</keyword>
<dbReference type="Proteomes" id="UP000646211">
    <property type="component" value="Unassembled WGS sequence"/>
</dbReference>
<sequence>MEPNKLENQIREKLNNRKINPSEAAWDRLDAMLTINEKPKLRLIWFYVAASVAGFLLVGTIFFNQKESSIDGSKNNVVINDKIQKDSLKTKDKSIINELDYSKAILKQETKPLVQIYKKEESNIKNQTIKGQEEVVAEIQPFSQNEQIVVNKNTIRTDIDSLLASASKPNPDIKKSFIKINSATLLGQVDGELQVSFREKALKTITKKYKEAKEALANRNNQ</sequence>
<feature type="transmembrane region" description="Helical" evidence="1">
    <location>
        <begin position="44"/>
        <end position="64"/>
    </location>
</feature>
<reference evidence="2" key="1">
    <citation type="submission" date="2020-11" db="EMBL/GenBank/DDBJ databases">
        <title>Genome of Flavobacterium soyangense.</title>
        <authorList>
            <person name="Liu Q."/>
            <person name="Xin Y.-H."/>
        </authorList>
    </citation>
    <scope>NUCLEOTIDE SEQUENCE</scope>
    <source>
        <strain evidence="2">CGMCC 1.13493</strain>
    </source>
</reference>
<evidence type="ECO:0000313" key="3">
    <source>
        <dbReference type="Proteomes" id="UP000646211"/>
    </source>
</evidence>
<organism evidence="2 3">
    <name type="scientific">Flavobacterium soyangense</name>
    <dbReference type="NCBI Taxonomy" id="2023265"/>
    <lineage>
        <taxon>Bacteria</taxon>
        <taxon>Pseudomonadati</taxon>
        <taxon>Bacteroidota</taxon>
        <taxon>Flavobacteriia</taxon>
        <taxon>Flavobacteriales</taxon>
        <taxon>Flavobacteriaceae</taxon>
        <taxon>Flavobacterium</taxon>
    </lineage>
</organism>
<keyword evidence="1" id="KW-0472">Membrane</keyword>
<accession>A0A930Y1E2</accession>
<evidence type="ECO:0000313" key="2">
    <source>
        <dbReference type="EMBL" id="MBF2709384.1"/>
    </source>
</evidence>
<dbReference type="RefSeq" id="WP_194312624.1">
    <property type="nucleotide sequence ID" value="NZ_JADHEC010000030.1"/>
</dbReference>
<evidence type="ECO:0000256" key="1">
    <source>
        <dbReference type="SAM" id="Phobius"/>
    </source>
</evidence>
<gene>
    <name evidence="2" type="ORF">IR213_12395</name>
</gene>
<comment type="caution">
    <text evidence="2">The sequence shown here is derived from an EMBL/GenBank/DDBJ whole genome shotgun (WGS) entry which is preliminary data.</text>
</comment>
<dbReference type="AlphaFoldDB" id="A0A930Y1E2"/>
<proteinExistence type="predicted"/>
<keyword evidence="3" id="KW-1185">Reference proteome</keyword>
<name>A0A930Y1E2_9FLAO</name>
<dbReference type="EMBL" id="JADHEC010000030">
    <property type="protein sequence ID" value="MBF2709384.1"/>
    <property type="molecule type" value="Genomic_DNA"/>
</dbReference>
<protein>
    <submittedName>
        <fullName evidence="2">Uncharacterized protein</fullName>
    </submittedName>
</protein>